<accession>A0A2H4VMW2</accession>
<keyword evidence="1" id="KW-1133">Transmembrane helix</keyword>
<proteinExistence type="predicted"/>
<sequence>MADWKIIGLGGLFNAVLSIIFIVIFFPLFFLGPLTGGFLASYFSQRYEDYAKMDLKDGAIAGIISGMIGGLIITIILIMGFEAIEVIINLISLEIGMIPGANTLVAAYIIFQLSIIISIILGALGGAIGIMVKKSEKEILHNNKRFHYEKK</sequence>
<protein>
    <recommendedName>
        <fullName evidence="4">DUF5518 domain-containing protein</fullName>
    </recommendedName>
</protein>
<feature type="transmembrane region" description="Helical" evidence="1">
    <location>
        <begin position="12"/>
        <end position="39"/>
    </location>
</feature>
<dbReference type="KEGG" id="msub:BK009_01360"/>
<dbReference type="GeneID" id="35125088"/>
<keyword evidence="1" id="KW-0472">Membrane</keyword>
<feature type="transmembrane region" description="Helical" evidence="1">
    <location>
        <begin position="86"/>
        <end position="109"/>
    </location>
</feature>
<dbReference type="EMBL" id="CP017768">
    <property type="protein sequence ID" value="AUB59447.1"/>
    <property type="molecule type" value="Genomic_DNA"/>
</dbReference>
<evidence type="ECO:0000313" key="2">
    <source>
        <dbReference type="EMBL" id="AUB59447.1"/>
    </source>
</evidence>
<dbReference type="AlphaFoldDB" id="A0A2H4VMW2"/>
<dbReference type="Proteomes" id="UP000232631">
    <property type="component" value="Chromosome"/>
</dbReference>
<feature type="transmembrane region" description="Helical" evidence="1">
    <location>
        <begin position="115"/>
        <end position="132"/>
    </location>
</feature>
<keyword evidence="3" id="KW-1185">Reference proteome</keyword>
<dbReference type="InterPro" id="IPR040493">
    <property type="entry name" value="DUF5518"/>
</dbReference>
<name>A0A2H4VMW2_9EURY</name>
<evidence type="ECO:0000313" key="3">
    <source>
        <dbReference type="Proteomes" id="UP000232631"/>
    </source>
</evidence>
<feature type="transmembrane region" description="Helical" evidence="1">
    <location>
        <begin position="59"/>
        <end position="79"/>
    </location>
</feature>
<evidence type="ECO:0000256" key="1">
    <source>
        <dbReference type="SAM" id="Phobius"/>
    </source>
</evidence>
<keyword evidence="1" id="KW-0812">Transmembrane</keyword>
<dbReference type="Pfam" id="PF17647">
    <property type="entry name" value="DUF5518"/>
    <property type="match status" value="1"/>
</dbReference>
<dbReference type="RefSeq" id="WP_100908817.1">
    <property type="nucleotide sequence ID" value="NZ_CP017768.1"/>
</dbReference>
<reference evidence="2 3" key="1">
    <citation type="submission" date="2016-10" db="EMBL/GenBank/DDBJ databases">
        <title>Comparative genomics between deep and shallow subseafloor isolates.</title>
        <authorList>
            <person name="Ishii S."/>
            <person name="Miller J.R."/>
            <person name="Sutton G."/>
            <person name="Suzuki S."/>
            <person name="Methe B."/>
            <person name="Inagaki F."/>
            <person name="Imachi H."/>
        </authorList>
    </citation>
    <scope>NUCLEOTIDE SEQUENCE [LARGE SCALE GENOMIC DNA]</scope>
    <source>
        <strain evidence="2 3">A8p</strain>
    </source>
</reference>
<evidence type="ECO:0008006" key="4">
    <source>
        <dbReference type="Google" id="ProtNLM"/>
    </source>
</evidence>
<gene>
    <name evidence="2" type="ORF">BK009_01360</name>
</gene>
<organism evidence="2 3">
    <name type="scientific">Methanobacterium subterraneum</name>
    <dbReference type="NCBI Taxonomy" id="59277"/>
    <lineage>
        <taxon>Archaea</taxon>
        <taxon>Methanobacteriati</taxon>
        <taxon>Methanobacteriota</taxon>
        <taxon>Methanomada group</taxon>
        <taxon>Methanobacteria</taxon>
        <taxon>Methanobacteriales</taxon>
        <taxon>Methanobacteriaceae</taxon>
        <taxon>Methanobacterium</taxon>
    </lineage>
</organism>